<dbReference type="OrthoDB" id="64188at2"/>
<dbReference type="AlphaFoldDB" id="A0A179DCA4"/>
<keyword evidence="3" id="KW-1185">Reference proteome</keyword>
<dbReference type="InterPro" id="IPR029063">
    <property type="entry name" value="SAM-dependent_MTases_sf"/>
</dbReference>
<organism evidence="2 3">
    <name type="scientific">Pedobacter psychrophilus</name>
    <dbReference type="NCBI Taxonomy" id="1826909"/>
    <lineage>
        <taxon>Bacteria</taxon>
        <taxon>Pseudomonadati</taxon>
        <taxon>Bacteroidota</taxon>
        <taxon>Sphingobacteriia</taxon>
        <taxon>Sphingobacteriales</taxon>
        <taxon>Sphingobacteriaceae</taxon>
        <taxon>Pedobacter</taxon>
    </lineage>
</organism>
<dbReference type="Proteomes" id="UP000078459">
    <property type="component" value="Unassembled WGS sequence"/>
</dbReference>
<dbReference type="STRING" id="1826909.A5893_14440"/>
<dbReference type="Pfam" id="PF08241">
    <property type="entry name" value="Methyltransf_11"/>
    <property type="match status" value="1"/>
</dbReference>
<proteinExistence type="predicted"/>
<sequence length="283" mass="33585">MKLLNLGCGSRYHNSWTNVDFVSNSLDVITHNLLQGIPYKNESFEGVYHSHVLEHFNKNDGKEFLKECYRVLKFKGVIRIAVPDLERIVKEYIKNLKLSIEGDLQAQLNYEWIMLELFDQIVRTKSGGDMATYIYQDTLPNENYVFERLGEEAKNLRKLHLNDFDKTKKILPLTLNKSDKKYFRKIKNILKYKLKNILFKEEVNFFEKHNSFRKLGEFRLGGEIHQWMYDKYSLSKLLRDIGFKNIEVKTAFDSKISNWNKYQLDSKDNIIFKPDSLFIEAIK</sequence>
<dbReference type="RefSeq" id="WP_068823380.1">
    <property type="nucleotide sequence ID" value="NZ_LWHJ01000030.1"/>
</dbReference>
<accession>A0A179DCA4</accession>
<reference evidence="2 3" key="2">
    <citation type="submission" date="2016-06" db="EMBL/GenBank/DDBJ databases">
        <title>Pedobacter psychrophilus sp. nov., isolated from Antarctic fragmentary rock.</title>
        <authorList>
            <person name="Svec P."/>
        </authorList>
    </citation>
    <scope>NUCLEOTIDE SEQUENCE [LARGE SCALE GENOMIC DNA]</scope>
    <source>
        <strain evidence="2 3">CCM 8644</strain>
    </source>
</reference>
<protein>
    <recommendedName>
        <fullName evidence="1">Methyltransferase type 11 domain-containing protein</fullName>
    </recommendedName>
</protein>
<evidence type="ECO:0000313" key="3">
    <source>
        <dbReference type="Proteomes" id="UP000078459"/>
    </source>
</evidence>
<dbReference type="GO" id="GO:0008757">
    <property type="term" value="F:S-adenosylmethionine-dependent methyltransferase activity"/>
    <property type="evidence" value="ECO:0007669"/>
    <property type="project" value="InterPro"/>
</dbReference>
<comment type="caution">
    <text evidence="2">The sequence shown here is derived from an EMBL/GenBank/DDBJ whole genome shotgun (WGS) entry which is preliminary data.</text>
</comment>
<reference evidence="2 3" key="1">
    <citation type="submission" date="2016-04" db="EMBL/GenBank/DDBJ databases">
        <authorList>
            <person name="Evans L.H."/>
            <person name="Alamgir A."/>
            <person name="Owens N."/>
            <person name="Weber N.D."/>
            <person name="Virtaneva K."/>
            <person name="Barbian K."/>
            <person name="Babar A."/>
            <person name="Rosenke K."/>
        </authorList>
    </citation>
    <scope>NUCLEOTIDE SEQUENCE [LARGE SCALE GENOMIC DNA]</scope>
    <source>
        <strain evidence="2 3">CCM 8644</strain>
    </source>
</reference>
<dbReference type="EMBL" id="LWHJ01000030">
    <property type="protein sequence ID" value="OAQ38608.1"/>
    <property type="molecule type" value="Genomic_DNA"/>
</dbReference>
<evidence type="ECO:0000313" key="2">
    <source>
        <dbReference type="EMBL" id="OAQ38608.1"/>
    </source>
</evidence>
<dbReference type="SUPFAM" id="SSF53335">
    <property type="entry name" value="S-adenosyl-L-methionine-dependent methyltransferases"/>
    <property type="match status" value="1"/>
</dbReference>
<dbReference type="InterPro" id="IPR013216">
    <property type="entry name" value="Methyltransf_11"/>
</dbReference>
<evidence type="ECO:0000259" key="1">
    <source>
        <dbReference type="Pfam" id="PF08241"/>
    </source>
</evidence>
<feature type="domain" description="Methyltransferase type 11" evidence="1">
    <location>
        <begin position="27"/>
        <end position="78"/>
    </location>
</feature>
<name>A0A179DCA4_9SPHI</name>
<dbReference type="Gene3D" id="3.40.50.150">
    <property type="entry name" value="Vaccinia Virus protein VP39"/>
    <property type="match status" value="1"/>
</dbReference>
<gene>
    <name evidence="2" type="ORF">A5893_14440</name>
</gene>